<dbReference type="AlphaFoldDB" id="E0S271"/>
<dbReference type="Pfam" id="PF03961">
    <property type="entry name" value="FapA"/>
    <property type="match status" value="1"/>
</dbReference>
<evidence type="ECO:0000259" key="2">
    <source>
        <dbReference type="Pfam" id="PF20250"/>
    </source>
</evidence>
<sequence length="847" mass="94884">MYSSRGPYMDVQEIDLINELNIYTGLDSFSEDALEKELAQCKGLGANVEKLRSLGFNALQLAEIRKGLESDKVDVNKYLDSSLSWTDMEEMRLEMVQGIDMSEYRAKGFDNQQLYQIRTGISDGVDVSVYAKKIYLADQMRELRRGLSPKDGVPIIFFQDPAFDSLQMREIRRGLQVGIDISTYAMLDIPHMKMRAARLSAQDGLVFTEAEIRKYTASILEQMHQAHLDNVNISSYVKRLFDAEQLEQIRLALKKELPIDNYMTADMRGEAIKEIRLGLEEGVDVGKYADVAYNWKQMHEMRLGLEHQIDITPYCKPLYQADQMRELRLGIEAGLDISKFSSMMYTAKDMYRIRNKILSGELQSTVSEDSLEGSVFDRTGGVSDQTILLSSMLENRDQYLYVSEDKMKCWIMLPVRRDGISYTEDAIMTFLFKTKIRSGIDRKSIKQALLNPEPKEKYLIAQGKEVIDGADGHFEYFFDYEKNNEVKVLEDGSIDFSDVENIQQVKVGDKLAVYHKATKGIDGFTVYGELVKAKNGKEVPILKGDGFMIMSDRVTYVAKYAGAISVEEGNVYIKKVMILPEVKITDKKIDYDGVVFIRGDVHAGSEIRATGDIIIGGHMESSDIESKCNVIIAGGATCPTKGSIVAGGDVTAKFFDGVTIKGHNISSNYFINCKIEAKGMLKTFGRQGVIYGGTAYSLEGIESAEIGNVSGARTTITLGANTALLAEYSNLQKQISREAENLKNLIIQRDKLQELGSGNPQIMQLKIKVNAAIAIKQQAIKNLADKKQKLDSDVEKGEKAMAVVTEQIFAGTIIIIEGLALKITEDRKTIDKIVFRTDPKKEKILVF</sequence>
<dbReference type="InterPro" id="IPR046866">
    <property type="entry name" value="FapA_N"/>
</dbReference>
<dbReference type="PANTHER" id="PTHR38032">
    <property type="entry name" value="POLYMERASE-RELATED"/>
    <property type="match status" value="1"/>
</dbReference>
<dbReference type="STRING" id="515622.bpr_I1156"/>
<gene>
    <name evidence="3" type="ordered locus">bpr_I1156</name>
</gene>
<accession>E0S271</accession>
<feature type="domain" description="Flagellar Assembly Protein A N-terminal region" evidence="2">
    <location>
        <begin position="401"/>
        <end position="568"/>
    </location>
</feature>
<keyword evidence="1" id="KW-0175">Coiled coil</keyword>
<dbReference type="PANTHER" id="PTHR38032:SF1">
    <property type="entry name" value="RNA-BINDING PROTEIN KHPB N-TERMINAL DOMAIN-CONTAINING PROTEIN"/>
    <property type="match status" value="1"/>
</dbReference>
<name>E0S271_BUTPB</name>
<protein>
    <recommendedName>
        <fullName evidence="2">Flagellar Assembly Protein A N-terminal region domain-containing protein</fullName>
    </recommendedName>
</protein>
<evidence type="ECO:0000313" key="3">
    <source>
        <dbReference type="EMBL" id="ADL33896.1"/>
    </source>
</evidence>
<dbReference type="EMBL" id="CP001810">
    <property type="protein sequence ID" value="ADL33896.1"/>
    <property type="molecule type" value="Genomic_DNA"/>
</dbReference>
<proteinExistence type="predicted"/>
<evidence type="ECO:0000313" key="4">
    <source>
        <dbReference type="Proteomes" id="UP000001299"/>
    </source>
</evidence>
<dbReference type="KEGG" id="bpb:bpr_I1156"/>
<feature type="coiled-coil region" evidence="1">
    <location>
        <begin position="721"/>
        <end position="800"/>
    </location>
</feature>
<dbReference type="Pfam" id="PF20250">
    <property type="entry name" value="FapA_N"/>
    <property type="match status" value="1"/>
</dbReference>
<dbReference type="HOGENOM" id="CLU_391190_0_0_9"/>
<dbReference type="InterPro" id="IPR005646">
    <property type="entry name" value="FapA"/>
</dbReference>
<reference evidence="3 4" key="1">
    <citation type="journal article" date="2010" name="PLoS ONE">
        <title>The glycobiome of the rumen bacterium Butyrivibrio proteoclasticus B316(T) highlights adaptation to a polysaccharide-rich environment.</title>
        <authorList>
            <person name="Kelly W.J."/>
            <person name="Leahy S.C."/>
            <person name="Altermann E."/>
            <person name="Yeoman C.J."/>
            <person name="Dunne J.C."/>
            <person name="Kong Z."/>
            <person name="Pacheco D.M."/>
            <person name="Li D."/>
            <person name="Noel S.J."/>
            <person name="Moon C.D."/>
            <person name="Cookson A.L."/>
            <person name="Attwood G.T."/>
        </authorList>
    </citation>
    <scope>NUCLEOTIDE SEQUENCE [LARGE SCALE GENOMIC DNA]</scope>
    <source>
        <strain evidence="4">ATCC 51982 / DSM 14932 / B316</strain>
    </source>
</reference>
<dbReference type="InterPro" id="IPR046865">
    <property type="entry name" value="FapA_b_solenoid"/>
</dbReference>
<dbReference type="eggNOG" id="COG1315">
    <property type="taxonomic scope" value="Bacteria"/>
</dbReference>
<organism evidence="3 4">
    <name type="scientific">Butyrivibrio proteoclasticus (strain ATCC 51982 / DSM 14932 / B316)</name>
    <name type="common">Clostridium proteoclasticum</name>
    <dbReference type="NCBI Taxonomy" id="515622"/>
    <lineage>
        <taxon>Bacteria</taxon>
        <taxon>Bacillati</taxon>
        <taxon>Bacillota</taxon>
        <taxon>Clostridia</taxon>
        <taxon>Lachnospirales</taxon>
        <taxon>Lachnospiraceae</taxon>
        <taxon>Butyrivibrio</taxon>
    </lineage>
</organism>
<evidence type="ECO:0000256" key="1">
    <source>
        <dbReference type="SAM" id="Coils"/>
    </source>
</evidence>
<dbReference type="Proteomes" id="UP000001299">
    <property type="component" value="Chromosome 1"/>
</dbReference>
<keyword evidence="4" id="KW-1185">Reference proteome</keyword>